<feature type="compositionally biased region" description="Polar residues" evidence="9">
    <location>
        <begin position="399"/>
        <end position="409"/>
    </location>
</feature>
<keyword evidence="5" id="KW-0479">Metal-binding</keyword>
<dbReference type="Gene3D" id="3.90.79.10">
    <property type="entry name" value="Nucleoside Triphosphate Pyrophosphohydrolase"/>
    <property type="match status" value="1"/>
</dbReference>
<dbReference type="Proteomes" id="UP000184330">
    <property type="component" value="Unassembled WGS sequence"/>
</dbReference>
<evidence type="ECO:0000256" key="3">
    <source>
        <dbReference type="ARBA" id="ARBA00005279"/>
    </source>
</evidence>
<dbReference type="SMART" id="SM01125">
    <property type="entry name" value="DCP2"/>
    <property type="match status" value="1"/>
</dbReference>
<comment type="subcellular location">
    <subcellularLocation>
        <location evidence="2">Cytoplasm</location>
    </subcellularLocation>
</comment>
<feature type="compositionally biased region" description="Low complexity" evidence="9">
    <location>
        <begin position="810"/>
        <end position="822"/>
    </location>
</feature>
<dbReference type="PANTHER" id="PTHR23114:SF17">
    <property type="entry name" value="M7GPPPN-MRNA HYDROLASE"/>
    <property type="match status" value="1"/>
</dbReference>
<comment type="similarity">
    <text evidence="3">Belongs to the Nudix hydrolase family. DCP2 subfamily.</text>
</comment>
<dbReference type="GO" id="GO:0000290">
    <property type="term" value="P:deadenylation-dependent decapping of nuclear-transcribed mRNA"/>
    <property type="evidence" value="ECO:0007669"/>
    <property type="project" value="InterPro"/>
</dbReference>
<dbReference type="PROSITE" id="PS00893">
    <property type="entry name" value="NUDIX_BOX"/>
    <property type="match status" value="1"/>
</dbReference>
<feature type="compositionally biased region" description="Pro residues" evidence="9">
    <location>
        <begin position="771"/>
        <end position="782"/>
    </location>
</feature>
<evidence type="ECO:0000256" key="8">
    <source>
        <dbReference type="ARBA" id="ARBA00023211"/>
    </source>
</evidence>
<sequence length="878" mass="98183">MTETNMRLEDWFDDLSTRFVMNVPNEDLESAERICFQIEEAQWFYEDFIRPLDPTLPSMSLRNFCEKMFAHCPMLAVHQGDHMQAFEYFLEYKSRVPVRGAIMLNEAMDSVVLVKGWKKGANWSFPRGKINMAEDDLDCAVREVYEETGLDLQGAGLVPEDRQVKYIDVNMLQQAIRLYVFRDVPEDTYFEPRTRKEISKIEWWKLSDLPAFRKKGHGQQNTDRQPVASQANKFYMVAPFLVPLRKWVIEQQKKDARRVSSNHYQSAGLSHDDLLTEEDAGAESGTQLYYPGPSGGEQVPETRENATASLNRLLDIQQASQDSEVEDTIDYQSAQGNSGSALLALLQNKPQAGQQRTQNPLPHTPQEHTIEQAPMPTTPHHHAPRPPHFSSMPPPLTFPIQQHQPQHTFSYQQPRMISQYQQSNQQMYVPNQQHPTRPRENPHHYQSQHLIHPQPLPPTVQKALFTGGPVHSPVVPQLIQQQQAPQHPTNASMTNPNPQFPGLHAPIVPQVRKQSPPKLTKHSLALLDAFKRRDEDVVDANTTNDLPLRRYAQGQGQPPVPRHQPQELPADASQAAQVPSIPQYMAQNTASNRAPNPGMFTARQPISETQRSTLLDIFKSPTSTSASPAKPLSATALPPSATPSAVELSAVEPLSTNAATTSALLNDKRTPDPSARDAPIPELNPEANLPYRAMTILSRPPEMSEKEASGQNGSSHRMQHRTQSNGKKSSSRSRMQEPAKTSPEKPFQPQILKRPQPGQFSGQESLRHVQPPMPSMQAPPMPLMQQPVLDHRKQQPADHRQNLLSLFGKPSTSTQQPSYSPSNGISLPAADPNMAARSRVGSLASAEAGSRRPSQAPTSPENQGFLLDYLGTHFAKGH</sequence>
<dbReference type="STRING" id="576137.A0A1L7WX14"/>
<dbReference type="GO" id="GO:0000932">
    <property type="term" value="C:P-body"/>
    <property type="evidence" value="ECO:0007669"/>
    <property type="project" value="TreeGrafter"/>
</dbReference>
<evidence type="ECO:0000313" key="11">
    <source>
        <dbReference type="EMBL" id="CZR57305.1"/>
    </source>
</evidence>
<dbReference type="InterPro" id="IPR015797">
    <property type="entry name" value="NUDIX_hydrolase-like_dom_sf"/>
</dbReference>
<feature type="region of interest" description="Disordered" evidence="9">
    <location>
        <begin position="660"/>
        <end position="783"/>
    </location>
</feature>
<gene>
    <name evidence="11" type="ORF">PAC_07194</name>
</gene>
<organism evidence="11 12">
    <name type="scientific">Phialocephala subalpina</name>
    <dbReference type="NCBI Taxonomy" id="576137"/>
    <lineage>
        <taxon>Eukaryota</taxon>
        <taxon>Fungi</taxon>
        <taxon>Dikarya</taxon>
        <taxon>Ascomycota</taxon>
        <taxon>Pezizomycotina</taxon>
        <taxon>Leotiomycetes</taxon>
        <taxon>Helotiales</taxon>
        <taxon>Mollisiaceae</taxon>
        <taxon>Phialocephala</taxon>
        <taxon>Phialocephala fortinii species complex</taxon>
    </lineage>
</organism>
<keyword evidence="12" id="KW-1185">Reference proteome</keyword>
<feature type="compositionally biased region" description="Polar residues" evidence="9">
    <location>
        <begin position="350"/>
        <end position="361"/>
    </location>
</feature>
<dbReference type="CDD" id="cd03672">
    <property type="entry name" value="NUDIX_Dcp2p_Nudt20"/>
    <property type="match status" value="1"/>
</dbReference>
<accession>A0A1L7WX14</accession>
<keyword evidence="8" id="KW-0464">Manganese</keyword>
<evidence type="ECO:0000259" key="10">
    <source>
        <dbReference type="PROSITE" id="PS51462"/>
    </source>
</evidence>
<dbReference type="Gene3D" id="1.10.10.1050">
    <property type="entry name" value="Dcp2, box A domain"/>
    <property type="match status" value="1"/>
</dbReference>
<dbReference type="EMBL" id="FJOG01000009">
    <property type="protein sequence ID" value="CZR57305.1"/>
    <property type="molecule type" value="Genomic_DNA"/>
</dbReference>
<dbReference type="InterPro" id="IPR007722">
    <property type="entry name" value="DCP2_BoxA"/>
</dbReference>
<dbReference type="FunFam" id="3.90.79.10:FF:000003">
    <property type="entry name" value="M7GpppN-mRNA hydrolase isoform 2"/>
    <property type="match status" value="1"/>
</dbReference>
<reference evidence="11 12" key="1">
    <citation type="submission" date="2016-03" db="EMBL/GenBank/DDBJ databases">
        <authorList>
            <person name="Ploux O."/>
        </authorList>
    </citation>
    <scope>NUCLEOTIDE SEQUENCE [LARGE SCALE GENOMIC DNA]</scope>
    <source>
        <strain evidence="11 12">UAMH 11012</strain>
    </source>
</reference>
<keyword evidence="4" id="KW-0963">Cytoplasm</keyword>
<feature type="compositionally biased region" description="Polar residues" evidence="9">
    <location>
        <begin position="709"/>
        <end position="728"/>
    </location>
</feature>
<evidence type="ECO:0000256" key="4">
    <source>
        <dbReference type="ARBA" id="ARBA00022490"/>
    </source>
</evidence>
<feature type="region of interest" description="Disordered" evidence="9">
    <location>
        <begin position="620"/>
        <end position="640"/>
    </location>
</feature>
<keyword evidence="6" id="KW-0378">Hydrolase</keyword>
<keyword evidence="7" id="KW-0694">RNA-binding</keyword>
<dbReference type="OrthoDB" id="18996at2759"/>
<evidence type="ECO:0000256" key="6">
    <source>
        <dbReference type="ARBA" id="ARBA00022801"/>
    </source>
</evidence>
<dbReference type="PANTHER" id="PTHR23114">
    <property type="entry name" value="M7GPPPN-MRNA HYDROLASE"/>
    <property type="match status" value="1"/>
</dbReference>
<evidence type="ECO:0000256" key="1">
    <source>
        <dbReference type="ARBA" id="ARBA00001936"/>
    </source>
</evidence>
<protein>
    <submittedName>
        <fullName evidence="11">Related to decapping enzyme</fullName>
    </submittedName>
</protein>
<dbReference type="SUPFAM" id="SSF140586">
    <property type="entry name" value="Dcp2 domain-like"/>
    <property type="match status" value="1"/>
</dbReference>
<feature type="compositionally biased region" description="Polar residues" evidence="9">
    <location>
        <begin position="852"/>
        <end position="862"/>
    </location>
</feature>
<dbReference type="Pfam" id="PF05026">
    <property type="entry name" value="DCP2"/>
    <property type="match status" value="1"/>
</dbReference>
<feature type="region of interest" description="Disordered" evidence="9">
    <location>
        <begin position="807"/>
        <end position="864"/>
    </location>
</feature>
<feature type="region of interest" description="Disordered" evidence="9">
    <location>
        <begin position="430"/>
        <end position="454"/>
    </location>
</feature>
<dbReference type="GO" id="GO:0030145">
    <property type="term" value="F:manganese ion binding"/>
    <property type="evidence" value="ECO:0007669"/>
    <property type="project" value="InterPro"/>
</dbReference>
<evidence type="ECO:0000256" key="2">
    <source>
        <dbReference type="ARBA" id="ARBA00004496"/>
    </source>
</evidence>
<proteinExistence type="inferred from homology"/>
<evidence type="ECO:0000256" key="7">
    <source>
        <dbReference type="ARBA" id="ARBA00022884"/>
    </source>
</evidence>
<feature type="compositionally biased region" description="Basic and acidic residues" evidence="9">
    <location>
        <begin position="666"/>
        <end position="675"/>
    </location>
</feature>
<dbReference type="InterPro" id="IPR000086">
    <property type="entry name" value="NUDIX_hydrolase_dom"/>
</dbReference>
<evidence type="ECO:0000256" key="9">
    <source>
        <dbReference type="SAM" id="MobiDB-lite"/>
    </source>
</evidence>
<dbReference type="InterPro" id="IPR044099">
    <property type="entry name" value="Dcp2_NUDIX"/>
</dbReference>
<dbReference type="Pfam" id="PF00293">
    <property type="entry name" value="NUDIX"/>
    <property type="match status" value="1"/>
</dbReference>
<dbReference type="PROSITE" id="PS51462">
    <property type="entry name" value="NUDIX"/>
    <property type="match status" value="1"/>
</dbReference>
<dbReference type="AlphaFoldDB" id="A0A1L7WX14"/>
<dbReference type="InterPro" id="IPR020084">
    <property type="entry name" value="NUDIX_hydrolase_CS"/>
</dbReference>
<comment type="cofactor">
    <cofactor evidence="1">
        <name>Mn(2+)</name>
        <dbReference type="ChEBI" id="CHEBI:29035"/>
    </cofactor>
</comment>
<dbReference type="GO" id="GO:0140933">
    <property type="term" value="F:5'-(N(7)-methylguanosine 5'-triphospho)-[mRNA] hydrolase activity"/>
    <property type="evidence" value="ECO:0007669"/>
    <property type="project" value="InterPro"/>
</dbReference>
<feature type="region of interest" description="Disordered" evidence="9">
    <location>
        <begin position="541"/>
        <end position="576"/>
    </location>
</feature>
<evidence type="ECO:0000256" key="5">
    <source>
        <dbReference type="ARBA" id="ARBA00022723"/>
    </source>
</evidence>
<feature type="region of interest" description="Disordered" evidence="9">
    <location>
        <begin position="350"/>
        <end position="409"/>
    </location>
</feature>
<feature type="domain" description="Nudix hydrolase" evidence="10">
    <location>
        <begin position="94"/>
        <end position="232"/>
    </location>
</feature>
<dbReference type="GO" id="GO:0000184">
    <property type="term" value="P:nuclear-transcribed mRNA catabolic process, nonsense-mediated decay"/>
    <property type="evidence" value="ECO:0007669"/>
    <property type="project" value="InterPro"/>
</dbReference>
<name>A0A1L7WX14_9HELO</name>
<evidence type="ECO:0000313" key="12">
    <source>
        <dbReference type="Proteomes" id="UP000184330"/>
    </source>
</evidence>
<dbReference type="InterPro" id="IPR036189">
    <property type="entry name" value="DCP2_BoxA_sf"/>
</dbReference>
<dbReference type="GO" id="GO:0003723">
    <property type="term" value="F:RNA binding"/>
    <property type="evidence" value="ECO:0007669"/>
    <property type="project" value="UniProtKB-KW"/>
</dbReference>
<dbReference type="SUPFAM" id="SSF55811">
    <property type="entry name" value="Nudix"/>
    <property type="match status" value="1"/>
</dbReference>